<evidence type="ECO:0000256" key="2">
    <source>
        <dbReference type="ARBA" id="ARBA00022692"/>
    </source>
</evidence>
<keyword evidence="4 6" id="KW-0472">Membrane</keyword>
<dbReference type="Proteomes" id="UP000637628">
    <property type="component" value="Unassembled WGS sequence"/>
</dbReference>
<protein>
    <submittedName>
        <fullName evidence="7">Membrane protein</fullName>
    </submittedName>
</protein>
<comment type="subcellular location">
    <subcellularLocation>
        <location evidence="1">Membrane</location>
        <topology evidence="1">Single-pass membrane protein</topology>
    </subcellularLocation>
</comment>
<feature type="region of interest" description="Disordered" evidence="5">
    <location>
        <begin position="262"/>
        <end position="282"/>
    </location>
</feature>
<dbReference type="InterPro" id="IPR007343">
    <property type="entry name" value="Uncharacterised_pept_Zn_put"/>
</dbReference>
<comment type="caution">
    <text evidence="7">The sequence shown here is derived from an EMBL/GenBank/DDBJ whole genome shotgun (WGS) entry which is preliminary data.</text>
</comment>
<keyword evidence="2 6" id="KW-0812">Transmembrane</keyword>
<dbReference type="EMBL" id="BOML01000036">
    <property type="protein sequence ID" value="GIE03301.1"/>
    <property type="molecule type" value="Genomic_DNA"/>
</dbReference>
<name>A0ABQ3Z0F8_9ACTN</name>
<evidence type="ECO:0000256" key="5">
    <source>
        <dbReference type="SAM" id="MobiDB-lite"/>
    </source>
</evidence>
<evidence type="ECO:0000256" key="1">
    <source>
        <dbReference type="ARBA" id="ARBA00004167"/>
    </source>
</evidence>
<feature type="transmembrane region" description="Helical" evidence="6">
    <location>
        <begin position="38"/>
        <end position="57"/>
    </location>
</feature>
<evidence type="ECO:0000256" key="6">
    <source>
        <dbReference type="SAM" id="Phobius"/>
    </source>
</evidence>
<dbReference type="RefSeq" id="WP_203729066.1">
    <property type="nucleotide sequence ID" value="NZ_BAAATX010000030.1"/>
</dbReference>
<sequence length="313" mass="33026">MELNENADIDTSQVEDQRGSGGGGGGGFGGLPIPGGGGLVGIIITVVLALVGGYFGINQLGGSSGSTTGDNTNITQECSDKSTARTKLDCRNVLYVNSIQAFWTEAEPKYFGKQYQPAKTVLFSNRVSTGCGAADSGVGPFYCPSDDRVYIDLTFYQVLAKQLGAPGEFAQPYVLAHEYGHHIQDLVGTEAKMRKLQEAANSEAAQNLLSVKLELQADCYAGVWANHATETKSKGGQPIFKSLTDADIQEGLDTAKQIGDDTLQKQSGGTVNPAEFTHGTSADRQKWFQAGFDSGDPVKSCDTFADGAVVEGD</sequence>
<dbReference type="PANTHER" id="PTHR30168">
    <property type="entry name" value="PUTATIVE MEMBRANE PROTEIN YPFJ"/>
    <property type="match status" value="1"/>
</dbReference>
<keyword evidence="3 6" id="KW-1133">Transmembrane helix</keyword>
<organism evidence="7 8">
    <name type="scientific">Paractinoplanes durhamensis</name>
    <dbReference type="NCBI Taxonomy" id="113563"/>
    <lineage>
        <taxon>Bacteria</taxon>
        <taxon>Bacillati</taxon>
        <taxon>Actinomycetota</taxon>
        <taxon>Actinomycetes</taxon>
        <taxon>Micromonosporales</taxon>
        <taxon>Micromonosporaceae</taxon>
        <taxon>Paractinoplanes</taxon>
    </lineage>
</organism>
<reference evidence="7 8" key="1">
    <citation type="submission" date="2021-01" db="EMBL/GenBank/DDBJ databases">
        <title>Whole genome shotgun sequence of Actinoplanes durhamensis NBRC 14914.</title>
        <authorList>
            <person name="Komaki H."/>
            <person name="Tamura T."/>
        </authorList>
    </citation>
    <scope>NUCLEOTIDE SEQUENCE [LARGE SCALE GENOMIC DNA]</scope>
    <source>
        <strain evidence="7 8">NBRC 14914</strain>
    </source>
</reference>
<feature type="region of interest" description="Disordered" evidence="5">
    <location>
        <begin position="1"/>
        <end position="27"/>
    </location>
</feature>
<evidence type="ECO:0000313" key="7">
    <source>
        <dbReference type="EMBL" id="GIE03301.1"/>
    </source>
</evidence>
<evidence type="ECO:0000256" key="3">
    <source>
        <dbReference type="ARBA" id="ARBA00022989"/>
    </source>
</evidence>
<dbReference type="PANTHER" id="PTHR30168:SF0">
    <property type="entry name" value="INNER MEMBRANE PROTEIN"/>
    <property type="match status" value="1"/>
</dbReference>
<proteinExistence type="predicted"/>
<gene>
    <name evidence="7" type="ORF">Adu01nite_46510</name>
</gene>
<evidence type="ECO:0000313" key="8">
    <source>
        <dbReference type="Proteomes" id="UP000637628"/>
    </source>
</evidence>
<accession>A0ABQ3Z0F8</accession>
<evidence type="ECO:0000256" key="4">
    <source>
        <dbReference type="ARBA" id="ARBA00023136"/>
    </source>
</evidence>
<dbReference type="Pfam" id="PF04228">
    <property type="entry name" value="Zn_peptidase"/>
    <property type="match status" value="1"/>
</dbReference>
<keyword evidence="8" id="KW-1185">Reference proteome</keyword>